<feature type="domain" description="Fructose-1-6-bisphosphatase class 1 C-terminal" evidence="12">
    <location>
        <begin position="190"/>
        <end position="307"/>
    </location>
</feature>
<comment type="similarity">
    <text evidence="3 9 10">Belongs to the FBPase class 1 family.</text>
</comment>
<reference evidence="13 14" key="1">
    <citation type="submission" date="2022-09" db="EMBL/GenBank/DDBJ databases">
        <title>Interaction between co-microsymbionts with complementary sets of symbiotic genes in legume-rhizobium systems.</title>
        <authorList>
            <person name="Safronova V."/>
            <person name="Sazanova A."/>
            <person name="Afonin A."/>
            <person name="Chirak E."/>
        </authorList>
    </citation>
    <scope>NUCLEOTIDE SEQUENCE [LARGE SCALE GENOMIC DNA]</scope>
    <source>
        <strain evidence="13 14">A18/4-1</strain>
        <plasmid evidence="13 14">p_unnamed1</plasmid>
    </source>
</reference>
<proteinExistence type="inferred from homology"/>
<dbReference type="InterPro" id="IPR028343">
    <property type="entry name" value="FBPtase"/>
</dbReference>
<name>A0ABY6C7H3_9HYPH</name>
<gene>
    <name evidence="9" type="primary">fbp</name>
    <name evidence="13" type="ORF">N8A98_01220</name>
</gene>
<evidence type="ECO:0000256" key="8">
    <source>
        <dbReference type="ARBA" id="ARBA00023277"/>
    </source>
</evidence>
<evidence type="ECO:0000256" key="1">
    <source>
        <dbReference type="ARBA" id="ARBA00001273"/>
    </source>
</evidence>
<dbReference type="HAMAP" id="MF_01855">
    <property type="entry name" value="FBPase_class1"/>
    <property type="match status" value="1"/>
</dbReference>
<evidence type="ECO:0000256" key="9">
    <source>
        <dbReference type="HAMAP-Rule" id="MF_01855"/>
    </source>
</evidence>
<comment type="catalytic activity">
    <reaction evidence="1 9">
        <text>beta-D-fructose 1,6-bisphosphate + H2O = beta-D-fructose 6-phosphate + phosphate</text>
        <dbReference type="Rhea" id="RHEA:11064"/>
        <dbReference type="ChEBI" id="CHEBI:15377"/>
        <dbReference type="ChEBI" id="CHEBI:32966"/>
        <dbReference type="ChEBI" id="CHEBI:43474"/>
        <dbReference type="ChEBI" id="CHEBI:57634"/>
        <dbReference type="EC" id="3.1.3.11"/>
    </reaction>
</comment>
<evidence type="ECO:0000256" key="3">
    <source>
        <dbReference type="ARBA" id="ARBA00010941"/>
    </source>
</evidence>
<dbReference type="SUPFAM" id="SSF56655">
    <property type="entry name" value="Carbohydrate phosphatase"/>
    <property type="match status" value="1"/>
</dbReference>
<evidence type="ECO:0000313" key="14">
    <source>
        <dbReference type="Proteomes" id="UP001061862"/>
    </source>
</evidence>
<keyword evidence="7 9" id="KW-0460">Magnesium</keyword>
<evidence type="ECO:0000259" key="12">
    <source>
        <dbReference type="Pfam" id="PF18913"/>
    </source>
</evidence>
<comment type="subcellular location">
    <subcellularLocation>
        <location evidence="9">Cytoplasm</location>
    </subcellularLocation>
</comment>
<keyword evidence="4 9" id="KW-0963">Cytoplasm</keyword>
<organism evidence="13 14">
    <name type="scientific">Devosia neptuniae</name>
    <dbReference type="NCBI Taxonomy" id="191302"/>
    <lineage>
        <taxon>Bacteria</taxon>
        <taxon>Pseudomonadati</taxon>
        <taxon>Pseudomonadota</taxon>
        <taxon>Alphaproteobacteria</taxon>
        <taxon>Hyphomicrobiales</taxon>
        <taxon>Devosiaceae</taxon>
        <taxon>Devosia</taxon>
    </lineage>
</organism>
<dbReference type="Proteomes" id="UP001061862">
    <property type="component" value="Plasmid p_unnamed1"/>
</dbReference>
<dbReference type="PIRSF" id="PIRSF000904">
    <property type="entry name" value="FBPtase_SBPase"/>
    <property type="match status" value="1"/>
</dbReference>
<keyword evidence="8 9" id="KW-0119">Carbohydrate metabolism</keyword>
<comment type="pathway">
    <text evidence="2">Carbohydrate biosynthesis; Calvin cycle.</text>
</comment>
<evidence type="ECO:0000256" key="7">
    <source>
        <dbReference type="ARBA" id="ARBA00022842"/>
    </source>
</evidence>
<dbReference type="PIRSF" id="PIRSF500210">
    <property type="entry name" value="FBPtase"/>
    <property type="match status" value="1"/>
</dbReference>
<feature type="binding site" evidence="9">
    <location>
        <position position="87"/>
    </location>
    <ligand>
        <name>Mg(2+)</name>
        <dbReference type="ChEBI" id="CHEBI:18420"/>
        <label>1</label>
    </ligand>
</feature>
<dbReference type="InterPro" id="IPR020548">
    <property type="entry name" value="Fructose_bisphosphatase_AS"/>
</dbReference>
<evidence type="ECO:0000313" key="13">
    <source>
        <dbReference type="EMBL" id="UXN68161.1"/>
    </source>
</evidence>
<dbReference type="PRINTS" id="PR00115">
    <property type="entry name" value="F16BPHPHTASE"/>
</dbReference>
<dbReference type="InterPro" id="IPR000146">
    <property type="entry name" value="FBPase_class-1"/>
</dbReference>
<feature type="binding site" evidence="9">
    <location>
        <position position="264"/>
    </location>
    <ligand>
        <name>Mg(2+)</name>
        <dbReference type="ChEBI" id="CHEBI:18420"/>
        <label>2</label>
    </ligand>
</feature>
<feature type="binding site" evidence="9">
    <location>
        <position position="107"/>
    </location>
    <ligand>
        <name>Mg(2+)</name>
        <dbReference type="ChEBI" id="CHEBI:18420"/>
        <label>1</label>
    </ligand>
</feature>
<dbReference type="Gene3D" id="3.30.540.10">
    <property type="entry name" value="Fructose-1,6-Bisphosphatase, subunit A, domain 1"/>
    <property type="match status" value="1"/>
</dbReference>
<dbReference type="InterPro" id="IPR044015">
    <property type="entry name" value="FBPase_C_dom"/>
</dbReference>
<keyword evidence="5 9" id="KW-0479">Metal-binding</keyword>
<dbReference type="EMBL" id="CP104964">
    <property type="protein sequence ID" value="UXN68161.1"/>
    <property type="molecule type" value="Genomic_DNA"/>
</dbReference>
<feature type="domain" description="Fructose-1-6-bisphosphatase class I N-terminal" evidence="11">
    <location>
        <begin position="15"/>
        <end position="185"/>
    </location>
</feature>
<keyword evidence="14" id="KW-1185">Reference proteome</keyword>
<comment type="cofactor">
    <cofactor evidence="9">
        <name>Mg(2+)</name>
        <dbReference type="ChEBI" id="CHEBI:18420"/>
    </cofactor>
    <text evidence="9">Binds 2 magnesium ions per subunit.</text>
</comment>
<dbReference type="PANTHER" id="PTHR11556">
    <property type="entry name" value="FRUCTOSE-1,6-BISPHOSPHATASE-RELATED"/>
    <property type="match status" value="1"/>
</dbReference>
<feature type="binding site" evidence="9">
    <location>
        <position position="200"/>
    </location>
    <ligand>
        <name>substrate</name>
    </ligand>
</feature>
<feature type="binding site" evidence="9">
    <location>
        <position position="110"/>
    </location>
    <ligand>
        <name>Mg(2+)</name>
        <dbReference type="ChEBI" id="CHEBI:18420"/>
        <label>2</label>
    </ligand>
</feature>
<comment type="subunit">
    <text evidence="9">Homotetramer.</text>
</comment>
<comment type="caution">
    <text evidence="9">Lacks conserved residue(s) required for the propagation of feature annotation.</text>
</comment>
<feature type="binding site" evidence="9">
    <location>
        <position position="109"/>
    </location>
    <ligand>
        <name>Mg(2+)</name>
        <dbReference type="ChEBI" id="CHEBI:18420"/>
        <label>1</label>
    </ligand>
</feature>
<feature type="binding site" evidence="9">
    <location>
        <position position="107"/>
    </location>
    <ligand>
        <name>Mg(2+)</name>
        <dbReference type="ChEBI" id="CHEBI:18420"/>
        <label>2</label>
    </ligand>
</feature>
<feature type="binding site" evidence="9">
    <location>
        <position position="258"/>
    </location>
    <ligand>
        <name>substrate</name>
    </ligand>
</feature>
<evidence type="ECO:0000256" key="4">
    <source>
        <dbReference type="ARBA" id="ARBA00022490"/>
    </source>
</evidence>
<accession>A0ABY6C7H3</accession>
<protein>
    <recommendedName>
        <fullName evidence="9">Fructose-1,6-bisphosphatase class 1</fullName>
        <shortName evidence="9">FBPase class 1</shortName>
        <ecNumber evidence="9">3.1.3.11</ecNumber>
    </recommendedName>
    <alternativeName>
        <fullName evidence="9">D-fructose-1,6-bisphosphate 1-phosphohydrolase class 1</fullName>
    </alternativeName>
</protein>
<dbReference type="Pfam" id="PF00316">
    <property type="entry name" value="FBPase"/>
    <property type="match status" value="1"/>
</dbReference>
<evidence type="ECO:0000256" key="6">
    <source>
        <dbReference type="ARBA" id="ARBA00022801"/>
    </source>
</evidence>
<evidence type="ECO:0000256" key="2">
    <source>
        <dbReference type="ARBA" id="ARBA00005215"/>
    </source>
</evidence>
<dbReference type="EC" id="3.1.3.11" evidence="9"/>
<keyword evidence="13" id="KW-0614">Plasmid</keyword>
<evidence type="ECO:0000259" key="11">
    <source>
        <dbReference type="Pfam" id="PF00316"/>
    </source>
</evidence>
<dbReference type="PANTHER" id="PTHR11556:SF35">
    <property type="entry name" value="SEDOHEPTULOSE-1,7-BISPHOSPHATASE, CHLOROPLASTIC"/>
    <property type="match status" value="1"/>
</dbReference>
<feature type="binding site" evidence="9">
    <location>
        <begin position="110"/>
        <end position="113"/>
    </location>
    <ligand>
        <name>substrate</name>
    </ligand>
</feature>
<evidence type="ECO:0000256" key="10">
    <source>
        <dbReference type="RuleBase" id="RU000508"/>
    </source>
</evidence>
<evidence type="ECO:0000256" key="5">
    <source>
        <dbReference type="ARBA" id="ARBA00022723"/>
    </source>
</evidence>
<dbReference type="InterPro" id="IPR033391">
    <property type="entry name" value="FBPase_N"/>
</dbReference>
<dbReference type="Gene3D" id="3.40.190.80">
    <property type="match status" value="1"/>
</dbReference>
<dbReference type="CDD" id="cd00354">
    <property type="entry name" value="FBPase"/>
    <property type="match status" value="1"/>
</dbReference>
<sequence>MTTHSITLAHWLALHTETALASVLLDLAHASTEIAGLIRGGALTGALGSLDNVNVQGETQKRLDVLANDICKRHLAANPAIAAIASEEEDNAIVFARPDAAYLVAFDPLDGSSNIDVNVTVGTIFSILPAPATTIDDTAFLQSGHRQVAAGYVVYGPQICLLLALPGQVVQFTADPASGEFLLTHDRLSIPAGARVISANVSNQSRWPPDLAATIQQWLDSGDYNMRWVGSMVADIHRILHQGGVFLYPTQSDRPQGKLRLLYECNPIGFIIENAQGSAADTLQTTPTSLHQRVGFIAGDQEAVTTLSDHST</sequence>
<dbReference type="RefSeq" id="WP_262165858.1">
    <property type="nucleotide sequence ID" value="NZ_CP104964.1"/>
</dbReference>
<geneLocation type="plasmid" evidence="13 14">
    <name>p_unnamed1</name>
</geneLocation>
<dbReference type="Pfam" id="PF18913">
    <property type="entry name" value="FBPase_C"/>
    <property type="match status" value="1"/>
</dbReference>
<dbReference type="PROSITE" id="PS00124">
    <property type="entry name" value="FBPASE"/>
    <property type="match status" value="1"/>
</dbReference>
<keyword evidence="6 9" id="KW-0378">Hydrolase</keyword>